<feature type="region of interest" description="Disordered" evidence="2">
    <location>
        <begin position="1"/>
        <end position="39"/>
    </location>
</feature>
<accession>A0A9P4VQR5</accession>
<protein>
    <recommendedName>
        <fullName evidence="5">Translation machinery-associated protein 16</fullName>
    </recommendedName>
</protein>
<dbReference type="OrthoDB" id="270284at2759"/>
<dbReference type="PANTHER" id="PTHR13349:SF2">
    <property type="entry name" value="TRANSLATION MACHINERY-ASSOCIATED PROTEIN 16"/>
    <property type="match status" value="1"/>
</dbReference>
<name>A0A9P4VQR5_9PEZI</name>
<reference evidence="3" key="1">
    <citation type="journal article" date="2020" name="Stud. Mycol.">
        <title>101 Dothideomycetes genomes: a test case for predicting lifestyles and emergence of pathogens.</title>
        <authorList>
            <person name="Haridas S."/>
            <person name="Albert R."/>
            <person name="Binder M."/>
            <person name="Bloem J."/>
            <person name="Labutti K."/>
            <person name="Salamov A."/>
            <person name="Andreopoulos B."/>
            <person name="Baker S."/>
            <person name="Barry K."/>
            <person name="Bills G."/>
            <person name="Bluhm B."/>
            <person name="Cannon C."/>
            <person name="Castanera R."/>
            <person name="Culley D."/>
            <person name="Daum C."/>
            <person name="Ezra D."/>
            <person name="Gonzalez J."/>
            <person name="Henrissat B."/>
            <person name="Kuo A."/>
            <person name="Liang C."/>
            <person name="Lipzen A."/>
            <person name="Lutzoni F."/>
            <person name="Magnuson J."/>
            <person name="Mondo S."/>
            <person name="Nolan M."/>
            <person name="Ohm R."/>
            <person name="Pangilinan J."/>
            <person name="Park H.-J."/>
            <person name="Ramirez L."/>
            <person name="Alfaro M."/>
            <person name="Sun H."/>
            <person name="Tritt A."/>
            <person name="Yoshinaga Y."/>
            <person name="Zwiers L.-H."/>
            <person name="Turgeon B."/>
            <person name="Goodwin S."/>
            <person name="Spatafora J."/>
            <person name="Crous P."/>
            <person name="Grigoriev I."/>
        </authorList>
    </citation>
    <scope>NUCLEOTIDE SEQUENCE</scope>
    <source>
        <strain evidence="3">CBS 101060</strain>
    </source>
</reference>
<dbReference type="Gene3D" id="1.20.1440.170">
    <property type="entry name" value="Translation machinery-associated protein 16-like"/>
    <property type="match status" value="1"/>
</dbReference>
<dbReference type="Proteomes" id="UP000799429">
    <property type="component" value="Unassembled WGS sequence"/>
</dbReference>
<dbReference type="InterPro" id="IPR038356">
    <property type="entry name" value="Tma16_sf"/>
</dbReference>
<evidence type="ECO:0000256" key="2">
    <source>
        <dbReference type="SAM" id="MobiDB-lite"/>
    </source>
</evidence>
<comment type="similarity">
    <text evidence="1">Belongs to the TMA16 family.</text>
</comment>
<dbReference type="GO" id="GO:0005634">
    <property type="term" value="C:nucleus"/>
    <property type="evidence" value="ECO:0007669"/>
    <property type="project" value="TreeGrafter"/>
</dbReference>
<dbReference type="EMBL" id="MU006096">
    <property type="protein sequence ID" value="KAF2838620.1"/>
    <property type="molecule type" value="Genomic_DNA"/>
</dbReference>
<dbReference type="AlphaFoldDB" id="A0A9P4VQR5"/>
<feature type="compositionally biased region" description="Basic and acidic residues" evidence="2">
    <location>
        <begin position="25"/>
        <end position="39"/>
    </location>
</feature>
<evidence type="ECO:0000313" key="4">
    <source>
        <dbReference type="Proteomes" id="UP000799429"/>
    </source>
</evidence>
<evidence type="ECO:0000313" key="3">
    <source>
        <dbReference type="EMBL" id="KAF2838620.1"/>
    </source>
</evidence>
<evidence type="ECO:0008006" key="5">
    <source>
        <dbReference type="Google" id="ProtNLM"/>
    </source>
</evidence>
<gene>
    <name evidence="3" type="ORF">M501DRAFT_934552</name>
</gene>
<evidence type="ECO:0000256" key="1">
    <source>
        <dbReference type="ARBA" id="ARBA00034127"/>
    </source>
</evidence>
<sequence>MPSNLNKVQKHINKKKGRSTPLHANSRDSRRLQRASQRDEKIAKLASAREKANRPHLQRISFLQDEALNHPEAFTSDEIKDIIQQYLKRNDAEIEALKAERRLGRPASNRQTLLEQQRALEQKEYVSGLWLPDLEDENNLNLLRNWNGEWVHLSTMKYIRLSDRGVKHESSFPPKGLS</sequence>
<proteinExistence type="inferred from homology"/>
<keyword evidence="4" id="KW-1185">Reference proteome</keyword>
<dbReference type="Pfam" id="PF11176">
    <property type="entry name" value="Tma16"/>
    <property type="match status" value="1"/>
</dbReference>
<dbReference type="InterPro" id="IPR021346">
    <property type="entry name" value="Tma16"/>
</dbReference>
<feature type="compositionally biased region" description="Basic residues" evidence="2">
    <location>
        <begin position="8"/>
        <end position="18"/>
    </location>
</feature>
<comment type="caution">
    <text evidence="3">The sequence shown here is derived from an EMBL/GenBank/DDBJ whole genome shotgun (WGS) entry which is preliminary data.</text>
</comment>
<dbReference type="PANTHER" id="PTHR13349">
    <property type="entry name" value="TRANSLATION MACHINERY-ASSOCIATED PROTEIN 16"/>
    <property type="match status" value="1"/>
</dbReference>
<organism evidence="3 4">
    <name type="scientific">Patellaria atrata CBS 101060</name>
    <dbReference type="NCBI Taxonomy" id="1346257"/>
    <lineage>
        <taxon>Eukaryota</taxon>
        <taxon>Fungi</taxon>
        <taxon>Dikarya</taxon>
        <taxon>Ascomycota</taxon>
        <taxon>Pezizomycotina</taxon>
        <taxon>Dothideomycetes</taxon>
        <taxon>Dothideomycetes incertae sedis</taxon>
        <taxon>Patellariales</taxon>
        <taxon>Patellariaceae</taxon>
        <taxon>Patellaria</taxon>
    </lineage>
</organism>